<protein>
    <submittedName>
        <fullName evidence="3">FAD-dependent oxidoreductase</fullName>
    </submittedName>
</protein>
<dbReference type="AlphaFoldDB" id="A0A2W5P0S2"/>
<dbReference type="SUPFAM" id="SSF54373">
    <property type="entry name" value="FAD-linked reductases, C-terminal domain"/>
    <property type="match status" value="1"/>
</dbReference>
<dbReference type="EMBL" id="QFQI01000013">
    <property type="protein sequence ID" value="PZQ58784.1"/>
    <property type="molecule type" value="Genomic_DNA"/>
</dbReference>
<name>A0A2W5P0S2_9SPHN</name>
<dbReference type="Proteomes" id="UP000249229">
    <property type="component" value="Unassembled WGS sequence"/>
</dbReference>
<dbReference type="GO" id="GO:0005737">
    <property type="term" value="C:cytoplasm"/>
    <property type="evidence" value="ECO:0007669"/>
    <property type="project" value="TreeGrafter"/>
</dbReference>
<evidence type="ECO:0000259" key="2">
    <source>
        <dbReference type="Pfam" id="PF01266"/>
    </source>
</evidence>
<evidence type="ECO:0000313" key="3">
    <source>
        <dbReference type="EMBL" id="PZQ58784.1"/>
    </source>
</evidence>
<dbReference type="SUPFAM" id="SSF51905">
    <property type="entry name" value="FAD/NAD(P)-binding domain"/>
    <property type="match status" value="1"/>
</dbReference>
<dbReference type="Gene3D" id="3.30.9.10">
    <property type="entry name" value="D-Amino Acid Oxidase, subunit A, domain 2"/>
    <property type="match status" value="1"/>
</dbReference>
<sequence length="423" mass="43930">MTAPGNAPTTAPATAIIIGNGVVGLCVAIALQRRGVAVTIVAPDAPWRGASWGNAGHVAVEQVEPLASLATVRSVPRRLFARGGAVALPPRAVTAWLPFALRLLRAGTPGRFARGKAALSAALATAMPAWRRLLADAGTPSLLREDGHFIVWEDAARAAHGRAQWLAADTGTATVRDATPDELARLAAVTRVPLAGAIRFSGSGQITDPAALGQALYARFDASGGVFVHGRAARVTADDRGARVVLEGGRALDAAVAVVAAGAESAALVTPAGLRAPLIAERGYHIEADPGDWPADLPPVVFEERATIVTRFAHRLRAASFVEFAHAATPPDPRKWARLRGHVAALGLGFAEPVSQWIGARPTLPDYLPAIGRAARTPALAYAFGHQHLGLTLAATTGEAVAALLCGERPAFDLAPFDLRRFG</sequence>
<dbReference type="PANTHER" id="PTHR13847">
    <property type="entry name" value="SARCOSINE DEHYDROGENASE-RELATED"/>
    <property type="match status" value="1"/>
</dbReference>
<feature type="domain" description="FAD dependent oxidoreductase" evidence="2">
    <location>
        <begin position="16"/>
        <end position="404"/>
    </location>
</feature>
<reference evidence="3 4" key="1">
    <citation type="submission" date="2017-08" db="EMBL/GenBank/DDBJ databases">
        <title>Infants hospitalized years apart are colonized by the same room-sourced microbial strains.</title>
        <authorList>
            <person name="Brooks B."/>
            <person name="Olm M.R."/>
            <person name="Firek B.A."/>
            <person name="Baker R."/>
            <person name="Thomas B.C."/>
            <person name="Morowitz M.J."/>
            <person name="Banfield J.F."/>
        </authorList>
    </citation>
    <scope>NUCLEOTIDE SEQUENCE [LARGE SCALE GENOMIC DNA]</scope>
    <source>
        <strain evidence="3">S2_005_001_R1_22</strain>
    </source>
</reference>
<comment type="caution">
    <text evidence="3">The sequence shown here is derived from an EMBL/GenBank/DDBJ whole genome shotgun (WGS) entry which is preliminary data.</text>
</comment>
<dbReference type="PANTHER" id="PTHR13847:SF289">
    <property type="entry name" value="GLYCINE OXIDASE"/>
    <property type="match status" value="1"/>
</dbReference>
<gene>
    <name evidence="3" type="ORF">DI544_13190</name>
</gene>
<proteinExistence type="predicted"/>
<keyword evidence="1" id="KW-0560">Oxidoreductase</keyword>
<dbReference type="GO" id="GO:0016491">
    <property type="term" value="F:oxidoreductase activity"/>
    <property type="evidence" value="ECO:0007669"/>
    <property type="project" value="UniProtKB-KW"/>
</dbReference>
<accession>A0A2W5P0S2</accession>
<evidence type="ECO:0000256" key="1">
    <source>
        <dbReference type="ARBA" id="ARBA00023002"/>
    </source>
</evidence>
<dbReference type="InterPro" id="IPR036188">
    <property type="entry name" value="FAD/NAD-bd_sf"/>
</dbReference>
<dbReference type="Gene3D" id="3.50.50.60">
    <property type="entry name" value="FAD/NAD(P)-binding domain"/>
    <property type="match status" value="2"/>
</dbReference>
<evidence type="ECO:0000313" key="4">
    <source>
        <dbReference type="Proteomes" id="UP000249229"/>
    </source>
</evidence>
<organism evidence="3 4">
    <name type="scientific">Sphingomonas taxi</name>
    <dbReference type="NCBI Taxonomy" id="1549858"/>
    <lineage>
        <taxon>Bacteria</taxon>
        <taxon>Pseudomonadati</taxon>
        <taxon>Pseudomonadota</taxon>
        <taxon>Alphaproteobacteria</taxon>
        <taxon>Sphingomonadales</taxon>
        <taxon>Sphingomonadaceae</taxon>
        <taxon>Sphingomonas</taxon>
    </lineage>
</organism>
<dbReference type="Pfam" id="PF01266">
    <property type="entry name" value="DAO"/>
    <property type="match status" value="1"/>
</dbReference>
<dbReference type="InterPro" id="IPR006076">
    <property type="entry name" value="FAD-dep_OxRdtase"/>
</dbReference>